<name>A0A1H4NUM7_9MICO</name>
<protein>
    <recommendedName>
        <fullName evidence="4">Multidrug ABC transporter ATPase</fullName>
    </recommendedName>
</protein>
<gene>
    <name evidence="2" type="ORF">SAMN04489806_2300</name>
</gene>
<dbReference type="STRING" id="640635.SAMN04489806_2300"/>
<dbReference type="Proteomes" id="UP000199183">
    <property type="component" value="Unassembled WGS sequence"/>
</dbReference>
<evidence type="ECO:0000256" key="1">
    <source>
        <dbReference type="SAM" id="Phobius"/>
    </source>
</evidence>
<dbReference type="EMBL" id="FNRY01000001">
    <property type="protein sequence ID" value="SEB98508.1"/>
    <property type="molecule type" value="Genomic_DNA"/>
</dbReference>
<keyword evidence="1" id="KW-0812">Transmembrane</keyword>
<evidence type="ECO:0008006" key="4">
    <source>
        <dbReference type="Google" id="ProtNLM"/>
    </source>
</evidence>
<dbReference type="AlphaFoldDB" id="A0A1H4NUM7"/>
<accession>A0A1H4NUM7</accession>
<proteinExistence type="predicted"/>
<evidence type="ECO:0000313" key="2">
    <source>
        <dbReference type="EMBL" id="SEB98508.1"/>
    </source>
</evidence>
<keyword evidence="1" id="KW-1133">Transmembrane helix</keyword>
<keyword evidence="3" id="KW-1185">Reference proteome</keyword>
<keyword evidence="1" id="KW-0472">Membrane</keyword>
<feature type="transmembrane region" description="Helical" evidence="1">
    <location>
        <begin position="57"/>
        <end position="78"/>
    </location>
</feature>
<reference evidence="2 3" key="1">
    <citation type="submission" date="2016-10" db="EMBL/GenBank/DDBJ databases">
        <authorList>
            <person name="de Groot N.N."/>
        </authorList>
    </citation>
    <scope>NUCLEOTIDE SEQUENCE [LARGE SCALE GENOMIC DNA]</scope>
    <source>
        <strain evidence="2 3">DSM 21799</strain>
    </source>
</reference>
<organism evidence="2 3">
    <name type="scientific">Paramicrobacterium humi</name>
    <dbReference type="NCBI Taxonomy" id="640635"/>
    <lineage>
        <taxon>Bacteria</taxon>
        <taxon>Bacillati</taxon>
        <taxon>Actinomycetota</taxon>
        <taxon>Actinomycetes</taxon>
        <taxon>Micrococcales</taxon>
        <taxon>Microbacteriaceae</taxon>
        <taxon>Paramicrobacterium</taxon>
    </lineage>
</organism>
<feature type="transmembrane region" description="Helical" evidence="1">
    <location>
        <begin position="15"/>
        <end position="37"/>
    </location>
</feature>
<sequence>MSAPRSESSGVLERVLAYGLLVVVALSVASFFAIMIGTWNGMQQADFAKGLWPVVTMAPYAGLPLAVLMLVALVLISGSKRKRSNQRR</sequence>
<evidence type="ECO:0000313" key="3">
    <source>
        <dbReference type="Proteomes" id="UP000199183"/>
    </source>
</evidence>
<dbReference type="RefSeq" id="WP_091184239.1">
    <property type="nucleotide sequence ID" value="NZ_FNRY01000001.1"/>
</dbReference>